<evidence type="ECO:0000313" key="2">
    <source>
        <dbReference type="Proteomes" id="UP000523795"/>
    </source>
</evidence>
<reference evidence="1 2" key="1">
    <citation type="submission" date="2020-04" db="EMBL/GenBank/DDBJ databases">
        <authorList>
            <person name="Liu S."/>
        </authorList>
    </citation>
    <scope>NUCLEOTIDE SEQUENCE [LARGE SCALE GENOMIC DNA]</scope>
    <source>
        <strain evidence="1 2">CGMCC 1.15091</strain>
    </source>
</reference>
<accession>A0ABX1JU89</accession>
<dbReference type="EMBL" id="JAAZSR010000492">
    <property type="protein sequence ID" value="NKX52334.1"/>
    <property type="molecule type" value="Genomic_DNA"/>
</dbReference>
<protein>
    <submittedName>
        <fullName evidence="1">Uncharacterized protein</fullName>
    </submittedName>
</protein>
<keyword evidence="2" id="KW-1185">Reference proteome</keyword>
<sequence length="118" mass="12753">YRLDPTIISTDIEAVQLGKDLGAERALELLAADGVVPAAWRTMGASRTDYAMADWLHHHGHPVVHIDVRPEDGVPLKPYPVLTPAHMGLPGAIHEEAGTIFLRSWAATARPQAPSHIA</sequence>
<proteinExistence type="predicted"/>
<comment type="caution">
    <text evidence="1">The sequence shown here is derived from an EMBL/GenBank/DDBJ whole genome shotgun (WGS) entry which is preliminary data.</text>
</comment>
<dbReference type="Proteomes" id="UP000523795">
    <property type="component" value="Unassembled WGS sequence"/>
</dbReference>
<organism evidence="1 2">
    <name type="scientific">Arthrobacter deserti</name>
    <dbReference type="NCBI Taxonomy" id="1742687"/>
    <lineage>
        <taxon>Bacteria</taxon>
        <taxon>Bacillati</taxon>
        <taxon>Actinomycetota</taxon>
        <taxon>Actinomycetes</taxon>
        <taxon>Micrococcales</taxon>
        <taxon>Micrococcaceae</taxon>
        <taxon>Arthrobacter</taxon>
    </lineage>
</organism>
<gene>
    <name evidence="1" type="ORF">HER39_17510</name>
</gene>
<name>A0ABX1JU89_9MICC</name>
<feature type="non-terminal residue" evidence="1">
    <location>
        <position position="1"/>
    </location>
</feature>
<evidence type="ECO:0000313" key="1">
    <source>
        <dbReference type="EMBL" id="NKX52334.1"/>
    </source>
</evidence>